<evidence type="ECO:0000313" key="6">
    <source>
        <dbReference type="Proteomes" id="UP001215598"/>
    </source>
</evidence>
<accession>A0AAD7HCC1</accession>
<dbReference type="GO" id="GO:0030170">
    <property type="term" value="F:pyridoxal phosphate binding"/>
    <property type="evidence" value="ECO:0007669"/>
    <property type="project" value="InterPro"/>
</dbReference>
<dbReference type="GO" id="GO:0005737">
    <property type="term" value="C:cytoplasm"/>
    <property type="evidence" value="ECO:0007669"/>
    <property type="project" value="TreeGrafter"/>
</dbReference>
<keyword evidence="2" id="KW-0808">Transferase</keyword>
<comment type="similarity">
    <text evidence="4">Belongs to the trans-sulfuration enzymes family.</text>
</comment>
<dbReference type="InterPro" id="IPR006235">
    <property type="entry name" value="OAc-hSer/O-AcSer_sulfhydrylase"/>
</dbReference>
<name>A0AAD7HCC1_9AGAR</name>
<dbReference type="AlphaFoldDB" id="A0AAD7HCC1"/>
<dbReference type="GO" id="GO:0019346">
    <property type="term" value="P:transsulfuration"/>
    <property type="evidence" value="ECO:0007669"/>
    <property type="project" value="InterPro"/>
</dbReference>
<dbReference type="GO" id="GO:0004124">
    <property type="term" value="F:cysteine synthase activity"/>
    <property type="evidence" value="ECO:0007669"/>
    <property type="project" value="TreeGrafter"/>
</dbReference>
<dbReference type="InterPro" id="IPR000277">
    <property type="entry name" value="Cys/Met-Metab_PyrdxlP-dep_enz"/>
</dbReference>
<evidence type="ECO:0000313" key="5">
    <source>
        <dbReference type="EMBL" id="KAJ7716603.1"/>
    </source>
</evidence>
<sequence length="307" mass="33722">MLNDRLVNFAVDYRRLQSFAVDYTDYIKGYLTTGLHRLCRRTRNDDPSLYKAPEYDTLQVYGGQAPDTASNARAVPIYASASFVFDSSAHAAVLFALRDFGNIYSRIGNPTVDLLEKRIAALEGDVAAVATASGQSAQLLALTALAEAGDNIVASAHLYGRTYNQPRKFGIETRFIDSPDPSKHAPAIDARTRVIFVEVIANSHFSVANVKGLAEHPEATFRRLSNTQGPDDLEIQIANVVYCGGSTAIERQVARRRATTILASLGLSRQKKTMKHQGETTAELEWTALQFSPNESVPVMNGNIKRR</sequence>
<dbReference type="SUPFAM" id="SSF53383">
    <property type="entry name" value="PLP-dependent transferases"/>
    <property type="match status" value="1"/>
</dbReference>
<dbReference type="Pfam" id="PF01053">
    <property type="entry name" value="Cys_Met_Meta_PP"/>
    <property type="match status" value="1"/>
</dbReference>
<evidence type="ECO:0000256" key="1">
    <source>
        <dbReference type="ARBA" id="ARBA00001933"/>
    </source>
</evidence>
<evidence type="ECO:0000256" key="4">
    <source>
        <dbReference type="RuleBase" id="RU362118"/>
    </source>
</evidence>
<dbReference type="PANTHER" id="PTHR43797">
    <property type="entry name" value="HOMOCYSTEINE/CYSTEINE SYNTHASE"/>
    <property type="match status" value="1"/>
</dbReference>
<comment type="cofactor">
    <cofactor evidence="1 4">
        <name>pyridoxal 5'-phosphate</name>
        <dbReference type="ChEBI" id="CHEBI:597326"/>
    </cofactor>
</comment>
<keyword evidence="3 4" id="KW-0663">Pyridoxal phosphate</keyword>
<evidence type="ECO:0000256" key="2">
    <source>
        <dbReference type="ARBA" id="ARBA00022679"/>
    </source>
</evidence>
<evidence type="ECO:0000256" key="3">
    <source>
        <dbReference type="ARBA" id="ARBA00022898"/>
    </source>
</evidence>
<comment type="caution">
    <text evidence="5">The sequence shown here is derived from an EMBL/GenBank/DDBJ whole genome shotgun (WGS) entry which is preliminary data.</text>
</comment>
<dbReference type="Gene3D" id="3.40.640.10">
    <property type="entry name" value="Type I PLP-dependent aspartate aminotransferase-like (Major domain)"/>
    <property type="match status" value="1"/>
</dbReference>
<gene>
    <name evidence="5" type="ORF">B0H16DRAFT_1701284</name>
</gene>
<dbReference type="PANTHER" id="PTHR43797:SF2">
    <property type="entry name" value="HOMOCYSTEINE_CYSTEINE SYNTHASE"/>
    <property type="match status" value="1"/>
</dbReference>
<organism evidence="5 6">
    <name type="scientific">Mycena metata</name>
    <dbReference type="NCBI Taxonomy" id="1033252"/>
    <lineage>
        <taxon>Eukaryota</taxon>
        <taxon>Fungi</taxon>
        <taxon>Dikarya</taxon>
        <taxon>Basidiomycota</taxon>
        <taxon>Agaricomycotina</taxon>
        <taxon>Agaricomycetes</taxon>
        <taxon>Agaricomycetidae</taxon>
        <taxon>Agaricales</taxon>
        <taxon>Marasmiineae</taxon>
        <taxon>Mycenaceae</taxon>
        <taxon>Mycena</taxon>
    </lineage>
</organism>
<dbReference type="InterPro" id="IPR015421">
    <property type="entry name" value="PyrdxlP-dep_Trfase_major"/>
</dbReference>
<dbReference type="InterPro" id="IPR015424">
    <property type="entry name" value="PyrdxlP-dep_Trfase"/>
</dbReference>
<dbReference type="GO" id="GO:0003961">
    <property type="term" value="F:O-acetylhomoserine aminocarboxypropyltransferase activity"/>
    <property type="evidence" value="ECO:0007669"/>
    <property type="project" value="TreeGrafter"/>
</dbReference>
<reference evidence="5" key="1">
    <citation type="submission" date="2023-03" db="EMBL/GenBank/DDBJ databases">
        <title>Massive genome expansion in bonnet fungi (Mycena s.s.) driven by repeated elements and novel gene families across ecological guilds.</title>
        <authorList>
            <consortium name="Lawrence Berkeley National Laboratory"/>
            <person name="Harder C.B."/>
            <person name="Miyauchi S."/>
            <person name="Viragh M."/>
            <person name="Kuo A."/>
            <person name="Thoen E."/>
            <person name="Andreopoulos B."/>
            <person name="Lu D."/>
            <person name="Skrede I."/>
            <person name="Drula E."/>
            <person name="Henrissat B."/>
            <person name="Morin E."/>
            <person name="Kohler A."/>
            <person name="Barry K."/>
            <person name="LaButti K."/>
            <person name="Morin E."/>
            <person name="Salamov A."/>
            <person name="Lipzen A."/>
            <person name="Mereny Z."/>
            <person name="Hegedus B."/>
            <person name="Baldrian P."/>
            <person name="Stursova M."/>
            <person name="Weitz H."/>
            <person name="Taylor A."/>
            <person name="Grigoriev I.V."/>
            <person name="Nagy L.G."/>
            <person name="Martin F."/>
            <person name="Kauserud H."/>
        </authorList>
    </citation>
    <scope>NUCLEOTIDE SEQUENCE</scope>
    <source>
        <strain evidence="5">CBHHK182m</strain>
    </source>
</reference>
<dbReference type="EMBL" id="JARKIB010000289">
    <property type="protein sequence ID" value="KAJ7716603.1"/>
    <property type="molecule type" value="Genomic_DNA"/>
</dbReference>
<dbReference type="Proteomes" id="UP001215598">
    <property type="component" value="Unassembled WGS sequence"/>
</dbReference>
<proteinExistence type="inferred from homology"/>
<dbReference type="GO" id="GO:0071269">
    <property type="term" value="P:L-homocysteine biosynthetic process"/>
    <property type="evidence" value="ECO:0007669"/>
    <property type="project" value="TreeGrafter"/>
</dbReference>
<dbReference type="GO" id="GO:0006535">
    <property type="term" value="P:cysteine biosynthetic process from serine"/>
    <property type="evidence" value="ECO:0007669"/>
    <property type="project" value="TreeGrafter"/>
</dbReference>
<keyword evidence="6" id="KW-1185">Reference proteome</keyword>
<protein>
    <submittedName>
        <fullName evidence="5">Cys/Met metabolism PLP-dependent enzyme-domain-containing protein</fullName>
    </submittedName>
</protein>